<keyword evidence="8" id="KW-1185">Reference proteome</keyword>
<evidence type="ECO:0000256" key="4">
    <source>
        <dbReference type="ARBA" id="ARBA00023014"/>
    </source>
</evidence>
<protein>
    <submittedName>
        <fullName evidence="7">FxsB family cyclophane-forming radical SAM/SPASM peptide maturase</fullName>
    </submittedName>
</protein>
<accession>A0ABV6XXZ6</accession>
<dbReference type="InterPro" id="IPR026335">
    <property type="entry name" value="rSAM_SPASM_FxsB"/>
</dbReference>
<dbReference type="CDD" id="cd01335">
    <property type="entry name" value="Radical_SAM"/>
    <property type="match status" value="1"/>
</dbReference>
<dbReference type="PANTHER" id="PTHR43273:SF8">
    <property type="entry name" value="RADICAL SAM DOMAIN PROTEIN"/>
    <property type="match status" value="1"/>
</dbReference>
<dbReference type="InterPro" id="IPR013785">
    <property type="entry name" value="Aldolase_TIM"/>
</dbReference>
<dbReference type="InterPro" id="IPR026337">
    <property type="entry name" value="AKG_HExxH"/>
</dbReference>
<evidence type="ECO:0000256" key="1">
    <source>
        <dbReference type="ARBA" id="ARBA00022691"/>
    </source>
</evidence>
<sequence>MVQQTSTVRQPEADGLAGAGPAPAAPLSQFVVKVHSRCDLACDHCYVYEHADTSWQHRPLVSSEDVLRRTAERIAEHARAHRLPGVRVVLHGGEPLLAGRAQVRRAAEELGAALRGVCRLDLRIHTNAVTLNEQWLELFDEFDVRIGISLDGDRAAHDLHRRYADGRSSYDKVLRAVRLLDTPRYRHLYAGLLCTVDARNDPLRVYRALAELAPPRIDFLLPHATWANEPWRPEGPGRETAYADWLLTVFRAWDADGRPFPVRMFDSVLRTLVGGSSLVESLGLGPADLAVVETDGSIEQADSLKTAYDGAPATGLDVFQHDFDRVAAHPAVAGRQLGLAGLAAECRACPVVQSCGGGLYAHRYRAEDHGFDHPSVYCADLYALIEGVRTHGRTDRQNASIPTALELRHLDELASGRGGAAAVTALAAREAEINRQLVQLVAPGVERASRRHGCPDPAAVWELVEALDREHPAALDTALTAPFVRTWALRARTDAAASLDGLAETALAAALRAGRSAELELPLRPDGVLRLPGLGALATARPVGPETADRRCRVRTDAEGFRAVWERGEARVEFAAPEREPRWQPLRGWTLTAPCAGEPLSWTVVLEDTDPERAGHDWQVTGRLELDEALAWRQELQGAWEFVCRELPELAPGLAAGLRAVTPLAPGGGGQAISGAARDAFGTVGVARPGAADTLALLLVHEFQHVKLGAVLDLYDLFDRNDPRRYRAPWRPDLRPLEGLLQGTYAHAAVVEFWRARHRSALAAGETGTTEHAWEEYRRWLGHTWEALVALDGSGSLLPLGGRFTAGLRGTLAPWRAETRAAAAEGPRD</sequence>
<dbReference type="SFLD" id="SFLDG01072">
    <property type="entry name" value="dehydrogenase_like"/>
    <property type="match status" value="1"/>
</dbReference>
<dbReference type="EMBL" id="JBEUKS010000015">
    <property type="protein sequence ID" value="MFC1443146.1"/>
    <property type="molecule type" value="Genomic_DNA"/>
</dbReference>
<dbReference type="NCBIfam" id="TIGR04267">
    <property type="entry name" value="mod_HExxH"/>
    <property type="match status" value="1"/>
</dbReference>
<evidence type="ECO:0000259" key="6">
    <source>
        <dbReference type="PROSITE" id="PS51918"/>
    </source>
</evidence>
<dbReference type="Proteomes" id="UP001592581">
    <property type="component" value="Unassembled WGS sequence"/>
</dbReference>
<dbReference type="Gene3D" id="3.20.20.70">
    <property type="entry name" value="Aldolase class I"/>
    <property type="match status" value="1"/>
</dbReference>
<dbReference type="SUPFAM" id="SSF102114">
    <property type="entry name" value="Radical SAM enzymes"/>
    <property type="match status" value="1"/>
</dbReference>
<dbReference type="InterPro" id="IPR058240">
    <property type="entry name" value="rSAM_sf"/>
</dbReference>
<evidence type="ECO:0000256" key="2">
    <source>
        <dbReference type="ARBA" id="ARBA00022723"/>
    </source>
</evidence>
<dbReference type="Pfam" id="PF04055">
    <property type="entry name" value="Radical_SAM"/>
    <property type="match status" value="1"/>
</dbReference>
<dbReference type="InterPro" id="IPR007197">
    <property type="entry name" value="rSAM"/>
</dbReference>
<keyword evidence="4" id="KW-0411">Iron-sulfur</keyword>
<dbReference type="SFLD" id="SFLDG01386">
    <property type="entry name" value="main_SPASM_domain-containing"/>
    <property type="match status" value="1"/>
</dbReference>
<dbReference type="PROSITE" id="PS51918">
    <property type="entry name" value="RADICAL_SAM"/>
    <property type="match status" value="1"/>
</dbReference>
<dbReference type="InterPro" id="IPR023867">
    <property type="entry name" value="Sulphatase_maturase_rSAM"/>
</dbReference>
<feature type="region of interest" description="Disordered" evidence="5">
    <location>
        <begin position="1"/>
        <end position="20"/>
    </location>
</feature>
<gene>
    <name evidence="7" type="ORF">ABUW04_33410</name>
</gene>
<reference evidence="7 8" key="1">
    <citation type="submission" date="2024-06" db="EMBL/GenBank/DDBJ databases">
        <authorList>
            <person name="Lee S.D."/>
        </authorList>
    </citation>
    <scope>NUCLEOTIDE SEQUENCE [LARGE SCALE GENOMIC DNA]</scope>
    <source>
        <strain evidence="7 8">N1-10</strain>
    </source>
</reference>
<feature type="domain" description="Radical SAM core" evidence="6">
    <location>
        <begin position="24"/>
        <end position="258"/>
    </location>
</feature>
<dbReference type="SFLD" id="SFLDS00029">
    <property type="entry name" value="Radical_SAM"/>
    <property type="match status" value="1"/>
</dbReference>
<proteinExistence type="predicted"/>
<dbReference type="PANTHER" id="PTHR43273">
    <property type="entry name" value="ANAEROBIC SULFATASE-MATURATING ENZYME HOMOLOG ASLB-RELATED"/>
    <property type="match status" value="1"/>
</dbReference>
<dbReference type="RefSeq" id="WP_380568198.1">
    <property type="nucleotide sequence ID" value="NZ_JBEUKS010000015.1"/>
</dbReference>
<evidence type="ECO:0000256" key="3">
    <source>
        <dbReference type="ARBA" id="ARBA00023004"/>
    </source>
</evidence>
<keyword evidence="1" id="KW-0949">S-adenosyl-L-methionine</keyword>
<comment type="caution">
    <text evidence="7">The sequence shown here is derived from an EMBL/GenBank/DDBJ whole genome shotgun (WGS) entry which is preliminary data.</text>
</comment>
<dbReference type="SFLD" id="SFLDG01067">
    <property type="entry name" value="SPASM/twitch_domain_containing"/>
    <property type="match status" value="1"/>
</dbReference>
<dbReference type="NCBIfam" id="TIGR04269">
    <property type="entry name" value="SAM_SPASM_FxsB"/>
    <property type="match status" value="1"/>
</dbReference>
<organism evidence="7 8">
    <name type="scientific">Streptacidiphilus jeojiensis</name>
    <dbReference type="NCBI Taxonomy" id="3229225"/>
    <lineage>
        <taxon>Bacteria</taxon>
        <taxon>Bacillati</taxon>
        <taxon>Actinomycetota</taxon>
        <taxon>Actinomycetes</taxon>
        <taxon>Kitasatosporales</taxon>
        <taxon>Streptomycetaceae</taxon>
        <taxon>Streptacidiphilus</taxon>
    </lineage>
</organism>
<keyword evidence="2" id="KW-0479">Metal-binding</keyword>
<name>A0ABV6XXZ6_9ACTN</name>
<evidence type="ECO:0000313" key="8">
    <source>
        <dbReference type="Proteomes" id="UP001592581"/>
    </source>
</evidence>
<evidence type="ECO:0000313" key="7">
    <source>
        <dbReference type="EMBL" id="MFC1443146.1"/>
    </source>
</evidence>
<keyword evidence="3" id="KW-0408">Iron</keyword>
<evidence type="ECO:0000256" key="5">
    <source>
        <dbReference type="SAM" id="MobiDB-lite"/>
    </source>
</evidence>